<dbReference type="Gene3D" id="3.40.50.1820">
    <property type="entry name" value="alpha/beta hydrolase"/>
    <property type="match status" value="1"/>
</dbReference>
<evidence type="ECO:0000313" key="2">
    <source>
        <dbReference type="Proteomes" id="UP000216024"/>
    </source>
</evidence>
<name>A0A267MKH2_9FIRM</name>
<keyword evidence="2" id="KW-1185">Reference proteome</keyword>
<sequence>MSELQNMMNQVVSALVHARRSPILRTPEDEGLDYEDVKITALDGVELDAWFIPAESNKVIICNHFSPGNRYGYPGHLDEYNTSGGFEVNFIPKYKALHDAGYNVLTYDMRNHGTSQEANDGISTVGAYEWQDVVGSINYIRNREDTKDYRISLQSNCMGAEATFIALEKMPEAFESVEALVAAQPLSGEPMIQRMVDGAGMSPEMYDVAIEAYDKALREQTGFGVDRYDMPKIAHLVKIPTLLLQVKEDLMTKPFDMENIYANLGTEDKKLVWVEGTPMRFHGYTYFSEKPEEMIEWFNAHMK</sequence>
<dbReference type="Proteomes" id="UP000216024">
    <property type="component" value="Unassembled WGS sequence"/>
</dbReference>
<dbReference type="SUPFAM" id="SSF53474">
    <property type="entry name" value="alpha/beta-Hydrolases"/>
    <property type="match status" value="1"/>
</dbReference>
<evidence type="ECO:0000313" key="1">
    <source>
        <dbReference type="EMBL" id="PAB59290.1"/>
    </source>
</evidence>
<keyword evidence="1" id="KW-0378">Hydrolase</keyword>
<gene>
    <name evidence="1" type="ORF">CCE28_10520</name>
</gene>
<dbReference type="GO" id="GO:0016787">
    <property type="term" value="F:hydrolase activity"/>
    <property type="evidence" value="ECO:0007669"/>
    <property type="project" value="UniProtKB-KW"/>
</dbReference>
<organism evidence="1 2">
    <name type="scientific">Anaeromicrobium sediminis</name>
    <dbReference type="NCBI Taxonomy" id="1478221"/>
    <lineage>
        <taxon>Bacteria</taxon>
        <taxon>Bacillati</taxon>
        <taxon>Bacillota</taxon>
        <taxon>Clostridia</taxon>
        <taxon>Peptostreptococcales</taxon>
        <taxon>Thermotaleaceae</taxon>
        <taxon>Anaeromicrobium</taxon>
    </lineage>
</organism>
<dbReference type="OrthoDB" id="9776685at2"/>
<reference evidence="1 2" key="1">
    <citation type="submission" date="2017-06" db="EMBL/GenBank/DDBJ databases">
        <title>Draft genome sequence of anaerobic fermentative bacterium Anaeromicrobium sediminis DY2726D isolated from West Pacific Ocean sediments.</title>
        <authorList>
            <person name="Zeng X."/>
        </authorList>
    </citation>
    <scope>NUCLEOTIDE SEQUENCE [LARGE SCALE GENOMIC DNA]</scope>
    <source>
        <strain evidence="1 2">DY2726D</strain>
    </source>
</reference>
<proteinExistence type="predicted"/>
<dbReference type="AlphaFoldDB" id="A0A267MKH2"/>
<comment type="caution">
    <text evidence="1">The sequence shown here is derived from an EMBL/GenBank/DDBJ whole genome shotgun (WGS) entry which is preliminary data.</text>
</comment>
<accession>A0A267MKH2</accession>
<dbReference type="EMBL" id="NIBG01000008">
    <property type="protein sequence ID" value="PAB59290.1"/>
    <property type="molecule type" value="Genomic_DNA"/>
</dbReference>
<protein>
    <submittedName>
        <fullName evidence="1">Alpha/beta hydrolase</fullName>
    </submittedName>
</protein>
<dbReference type="InterPro" id="IPR029058">
    <property type="entry name" value="AB_hydrolase_fold"/>
</dbReference>